<accession>A0A2T2NZF6</accession>
<gene>
    <name evidence="1" type="ORF">BS50DRAFT_630887</name>
</gene>
<dbReference type="OrthoDB" id="3486565at2759"/>
<evidence type="ECO:0008006" key="3">
    <source>
        <dbReference type="Google" id="ProtNLM"/>
    </source>
</evidence>
<organism evidence="1 2">
    <name type="scientific">Corynespora cassiicola Philippines</name>
    <dbReference type="NCBI Taxonomy" id="1448308"/>
    <lineage>
        <taxon>Eukaryota</taxon>
        <taxon>Fungi</taxon>
        <taxon>Dikarya</taxon>
        <taxon>Ascomycota</taxon>
        <taxon>Pezizomycotina</taxon>
        <taxon>Dothideomycetes</taxon>
        <taxon>Pleosporomycetidae</taxon>
        <taxon>Pleosporales</taxon>
        <taxon>Corynesporascaceae</taxon>
        <taxon>Corynespora</taxon>
    </lineage>
</organism>
<protein>
    <recommendedName>
        <fullName evidence="3">Heterokaryon incompatibility domain-containing protein</fullName>
    </recommendedName>
</protein>
<name>A0A2T2NZF6_CORCC</name>
<sequence length="263" mass="30497">MEGILIHTDNTPQRYRLRNFRMGVPGFCDYWYLLVKDYIDREITRESDKFAAITGLAKRTAELTVYTYIAGLWLEDMHKGLLWSSREFGRQSTTYTAPSWTWISLRNGGPDSGIYDGIYRLHKRDTSYDLVIHECKVFHIDDNIWSTCTGGYLIATGLWRTADPWPGSPLPHITIGPWLMGPILEFDLQRDCEPVEYIKAPICYLQVAKWWSYEEGGDSSVFTLILEPTGENDAEYRRIGRAEIPQFNFMAQEGWIRKTVMIV</sequence>
<reference evidence="1 2" key="1">
    <citation type="journal article" date="2018" name="Front. Microbiol.">
        <title>Genome-Wide Analysis of Corynespora cassiicola Leaf Fall Disease Putative Effectors.</title>
        <authorList>
            <person name="Lopez D."/>
            <person name="Ribeiro S."/>
            <person name="Label P."/>
            <person name="Fumanal B."/>
            <person name="Venisse J.S."/>
            <person name="Kohler A."/>
            <person name="de Oliveira R.R."/>
            <person name="Labutti K."/>
            <person name="Lipzen A."/>
            <person name="Lail K."/>
            <person name="Bauer D."/>
            <person name="Ohm R.A."/>
            <person name="Barry K.W."/>
            <person name="Spatafora J."/>
            <person name="Grigoriev I.V."/>
            <person name="Martin F.M."/>
            <person name="Pujade-Renaud V."/>
        </authorList>
    </citation>
    <scope>NUCLEOTIDE SEQUENCE [LARGE SCALE GENOMIC DNA]</scope>
    <source>
        <strain evidence="1 2">Philippines</strain>
    </source>
</reference>
<proteinExistence type="predicted"/>
<dbReference type="STRING" id="1448308.A0A2T2NZF6"/>
<dbReference type="PANTHER" id="PTHR33112">
    <property type="entry name" value="DOMAIN PROTEIN, PUTATIVE-RELATED"/>
    <property type="match status" value="1"/>
</dbReference>
<dbReference type="AlphaFoldDB" id="A0A2T2NZF6"/>
<dbReference type="EMBL" id="KZ678131">
    <property type="protein sequence ID" value="PSN70820.1"/>
    <property type="molecule type" value="Genomic_DNA"/>
</dbReference>
<dbReference type="Proteomes" id="UP000240883">
    <property type="component" value="Unassembled WGS sequence"/>
</dbReference>
<evidence type="ECO:0000313" key="2">
    <source>
        <dbReference type="Proteomes" id="UP000240883"/>
    </source>
</evidence>
<keyword evidence="2" id="KW-1185">Reference proteome</keyword>
<evidence type="ECO:0000313" key="1">
    <source>
        <dbReference type="EMBL" id="PSN70820.1"/>
    </source>
</evidence>
<dbReference type="PANTHER" id="PTHR33112:SF16">
    <property type="entry name" value="HETEROKARYON INCOMPATIBILITY DOMAIN-CONTAINING PROTEIN"/>
    <property type="match status" value="1"/>
</dbReference>